<accession>A0A834FRC7</accession>
<comment type="caution">
    <text evidence="1">The sequence shown here is derived from an EMBL/GenBank/DDBJ whole genome shotgun (WGS) entry which is preliminary data.</text>
</comment>
<sequence length="148" mass="17045">MDRAPSTRGRNTEKLFNEFISRLLLRFSRFPLNVGLWLLCVNPKVTTDKCWQTCTQVDEEEKEDVGAAITQQICLHHISSLLWRKNTTIDPPHCFLPPPPGSDSVSHSSFSLFTSLHFLKFANIRLSRSRFQSQTDHNQADKQQSFLL</sequence>
<protein>
    <submittedName>
        <fullName evidence="1">Uncharacterized protein</fullName>
    </submittedName>
</protein>
<proteinExistence type="predicted"/>
<evidence type="ECO:0000313" key="1">
    <source>
        <dbReference type="EMBL" id="KAF6739021.1"/>
    </source>
</evidence>
<gene>
    <name evidence="1" type="ORF">FQA47_001370</name>
</gene>
<name>A0A834FRC7_ORYME</name>
<organism evidence="1 2">
    <name type="scientific">Oryzias melastigma</name>
    <name type="common">Marine medaka</name>
    <dbReference type="NCBI Taxonomy" id="30732"/>
    <lineage>
        <taxon>Eukaryota</taxon>
        <taxon>Metazoa</taxon>
        <taxon>Chordata</taxon>
        <taxon>Craniata</taxon>
        <taxon>Vertebrata</taxon>
        <taxon>Euteleostomi</taxon>
        <taxon>Actinopterygii</taxon>
        <taxon>Neopterygii</taxon>
        <taxon>Teleostei</taxon>
        <taxon>Neoteleostei</taxon>
        <taxon>Acanthomorphata</taxon>
        <taxon>Ovalentaria</taxon>
        <taxon>Atherinomorphae</taxon>
        <taxon>Beloniformes</taxon>
        <taxon>Adrianichthyidae</taxon>
        <taxon>Oryziinae</taxon>
        <taxon>Oryzias</taxon>
    </lineage>
</organism>
<dbReference type="Proteomes" id="UP000646548">
    <property type="component" value="Unassembled WGS sequence"/>
</dbReference>
<dbReference type="AlphaFoldDB" id="A0A834FRC7"/>
<dbReference type="EMBL" id="WKFB01000015">
    <property type="protein sequence ID" value="KAF6739021.1"/>
    <property type="molecule type" value="Genomic_DNA"/>
</dbReference>
<evidence type="ECO:0000313" key="2">
    <source>
        <dbReference type="Proteomes" id="UP000646548"/>
    </source>
</evidence>
<reference evidence="1" key="1">
    <citation type="journal article" name="BMC Genomics">
        <title>Long-read sequencing and de novo genome assembly of marine medaka (Oryzias melastigma).</title>
        <authorList>
            <person name="Liang P."/>
            <person name="Saqib H.S.A."/>
            <person name="Ni X."/>
            <person name="Shen Y."/>
        </authorList>
    </citation>
    <scope>NUCLEOTIDE SEQUENCE</scope>
    <source>
        <strain evidence="1">Bigg-433</strain>
    </source>
</reference>